<organism evidence="3 4">
    <name type="scientific">Candidatus Flavonifractor merdipullorum</name>
    <dbReference type="NCBI Taxonomy" id="2838590"/>
    <lineage>
        <taxon>Bacteria</taxon>
        <taxon>Bacillati</taxon>
        <taxon>Bacillota</taxon>
        <taxon>Clostridia</taxon>
        <taxon>Eubacteriales</taxon>
        <taxon>Oscillospiraceae</taxon>
        <taxon>Flavonifractor</taxon>
    </lineage>
</organism>
<dbReference type="Proteomes" id="UP000824192">
    <property type="component" value="Unassembled WGS sequence"/>
</dbReference>
<dbReference type="SUPFAM" id="SSF47090">
    <property type="entry name" value="PGBD-like"/>
    <property type="match status" value="2"/>
</dbReference>
<evidence type="ECO:0000313" key="4">
    <source>
        <dbReference type="Proteomes" id="UP000824192"/>
    </source>
</evidence>
<accession>A0A9D1RUP8</accession>
<dbReference type="Pfam" id="PF08486">
    <property type="entry name" value="SpoIID"/>
    <property type="match status" value="1"/>
</dbReference>
<reference evidence="3" key="2">
    <citation type="submission" date="2021-04" db="EMBL/GenBank/DDBJ databases">
        <authorList>
            <person name="Gilroy R."/>
        </authorList>
    </citation>
    <scope>NUCLEOTIDE SEQUENCE</scope>
    <source>
        <strain evidence="3">ChiGjej6B6-1540</strain>
    </source>
</reference>
<comment type="caution">
    <text evidence="3">The sequence shown here is derived from an EMBL/GenBank/DDBJ whole genome shotgun (WGS) entry which is preliminary data.</text>
</comment>
<dbReference type="InterPro" id="IPR013693">
    <property type="entry name" value="SpoIID/LytB_N"/>
</dbReference>
<evidence type="ECO:0000259" key="1">
    <source>
        <dbReference type="Pfam" id="PF01471"/>
    </source>
</evidence>
<protein>
    <submittedName>
        <fullName evidence="3">Peptidoglycan-binding protein</fullName>
    </submittedName>
</protein>
<name>A0A9D1RUP8_9FIRM</name>
<proteinExistence type="predicted"/>
<dbReference type="Gene3D" id="1.10.101.10">
    <property type="entry name" value="PGBD-like superfamily/PGBD"/>
    <property type="match status" value="2"/>
</dbReference>
<feature type="domain" description="Sporulation stage II protein D amidase enhancer LytB N-terminal" evidence="2">
    <location>
        <begin position="12"/>
        <end position="76"/>
    </location>
</feature>
<dbReference type="EMBL" id="DXGA01000185">
    <property type="protein sequence ID" value="HIW94593.1"/>
    <property type="molecule type" value="Genomic_DNA"/>
</dbReference>
<dbReference type="InterPro" id="IPR036366">
    <property type="entry name" value="PGBDSf"/>
</dbReference>
<feature type="domain" description="Peptidoglycan binding-like" evidence="1">
    <location>
        <begin position="173"/>
        <end position="234"/>
    </location>
</feature>
<gene>
    <name evidence="3" type="ORF">H9868_08670</name>
</gene>
<dbReference type="InterPro" id="IPR002477">
    <property type="entry name" value="Peptidoglycan-bd-like"/>
</dbReference>
<dbReference type="Pfam" id="PF01471">
    <property type="entry name" value="PG_binding_1"/>
    <property type="match status" value="2"/>
</dbReference>
<reference evidence="3" key="1">
    <citation type="journal article" date="2021" name="PeerJ">
        <title>Extensive microbial diversity within the chicken gut microbiome revealed by metagenomics and culture.</title>
        <authorList>
            <person name="Gilroy R."/>
            <person name="Ravi A."/>
            <person name="Getino M."/>
            <person name="Pursley I."/>
            <person name="Horton D.L."/>
            <person name="Alikhan N.F."/>
            <person name="Baker D."/>
            <person name="Gharbi K."/>
            <person name="Hall N."/>
            <person name="Watson M."/>
            <person name="Adriaenssens E.M."/>
            <person name="Foster-Nyarko E."/>
            <person name="Jarju S."/>
            <person name="Secka A."/>
            <person name="Antonio M."/>
            <person name="Oren A."/>
            <person name="Chaudhuri R.R."/>
            <person name="La Ragione R."/>
            <person name="Hildebrand F."/>
            <person name="Pallen M.J."/>
        </authorList>
    </citation>
    <scope>NUCLEOTIDE SEQUENCE</scope>
    <source>
        <strain evidence="3">ChiGjej6B6-1540</strain>
    </source>
</reference>
<dbReference type="InterPro" id="IPR036365">
    <property type="entry name" value="PGBD-like_sf"/>
</dbReference>
<dbReference type="AlphaFoldDB" id="A0A9D1RUP8"/>
<evidence type="ECO:0000259" key="2">
    <source>
        <dbReference type="Pfam" id="PF08486"/>
    </source>
</evidence>
<sequence length="360" mass="40034">MGPPGSDAENVTVSFPDYVKNVASSEIYPTWEPEALKANILAIISFALNRVYTEFYPSQGYPFNITASTAYDQKFIKGRSYFENIEQLVDELFTTYIRRIGYVEPLAAKFCNGTTVTCDGLSQWGSQYLAEQGYNYMDILRYYYGDNIELVTNAPVMGVRYSYPGTPLRRGDSGPSVVQMQTMLRRIAQDYPAIPVVQADGIFGDDTQQAVETFQEIFGLTPDGVVGTGTWYKMVYLYVGITELADLVSEGQTFYGVEFRDAAAELLRPGNEGNRVRVLQYMLDVLAEFYPDLPPIAVDGIYGPATRAAVMAFQRQSGLTESGAVDPDTWAALYRDYAGIRDTVIVNDILLPLVELPSQA</sequence>
<feature type="domain" description="Peptidoglycan binding-like" evidence="1">
    <location>
        <begin position="273"/>
        <end position="333"/>
    </location>
</feature>
<evidence type="ECO:0000313" key="3">
    <source>
        <dbReference type="EMBL" id="HIW94593.1"/>
    </source>
</evidence>